<gene>
    <name evidence="5" type="ORF">A3A60_04675</name>
</gene>
<protein>
    <recommendedName>
        <fullName evidence="4">Fido domain-containing protein</fullName>
    </recommendedName>
</protein>
<evidence type="ECO:0000256" key="2">
    <source>
        <dbReference type="PIRSR" id="PIRSR640198-2"/>
    </source>
</evidence>
<dbReference type="STRING" id="1797729.A3A60_04675"/>
<evidence type="ECO:0000256" key="3">
    <source>
        <dbReference type="SAM" id="MobiDB-lite"/>
    </source>
</evidence>
<evidence type="ECO:0000256" key="1">
    <source>
        <dbReference type="PIRSR" id="PIRSR640198-1"/>
    </source>
</evidence>
<dbReference type="PANTHER" id="PTHR13504:SF38">
    <property type="entry name" value="FIDO DOMAIN-CONTAINING PROTEIN"/>
    <property type="match status" value="1"/>
</dbReference>
<feature type="binding site" evidence="2">
    <location>
        <begin position="143"/>
        <end position="150"/>
    </location>
    <ligand>
        <name>ATP</name>
        <dbReference type="ChEBI" id="CHEBI:30616"/>
    </ligand>
</feature>
<keyword evidence="2" id="KW-0067">ATP-binding</keyword>
<reference evidence="5 6" key="1">
    <citation type="journal article" date="2016" name="Nat. Commun.">
        <title>Thousands of microbial genomes shed light on interconnected biogeochemical processes in an aquifer system.</title>
        <authorList>
            <person name="Anantharaman K."/>
            <person name="Brown C.T."/>
            <person name="Hug L.A."/>
            <person name="Sharon I."/>
            <person name="Castelle C.J."/>
            <person name="Probst A.J."/>
            <person name="Thomas B.C."/>
            <person name="Singh A."/>
            <person name="Wilkins M.J."/>
            <person name="Karaoz U."/>
            <person name="Brodie E.L."/>
            <person name="Williams K.H."/>
            <person name="Hubbard S.S."/>
            <person name="Banfield J.F."/>
        </authorList>
    </citation>
    <scope>NUCLEOTIDE SEQUENCE [LARGE SCALE GENOMIC DNA]</scope>
</reference>
<dbReference type="Proteomes" id="UP000179227">
    <property type="component" value="Unassembled WGS sequence"/>
</dbReference>
<dbReference type="Gene3D" id="1.10.3290.10">
    <property type="entry name" value="Fido-like domain"/>
    <property type="match status" value="1"/>
</dbReference>
<dbReference type="PROSITE" id="PS51459">
    <property type="entry name" value="FIDO"/>
    <property type="match status" value="1"/>
</dbReference>
<feature type="active site" evidence="1">
    <location>
        <position position="139"/>
    </location>
</feature>
<evidence type="ECO:0000259" key="4">
    <source>
        <dbReference type="PROSITE" id="PS51459"/>
    </source>
</evidence>
<dbReference type="SUPFAM" id="SSF140931">
    <property type="entry name" value="Fic-like"/>
    <property type="match status" value="1"/>
</dbReference>
<accession>A0A1F5I1P4</accession>
<proteinExistence type="predicted"/>
<feature type="domain" description="Fido" evidence="4">
    <location>
        <begin position="54"/>
        <end position="195"/>
    </location>
</feature>
<evidence type="ECO:0000313" key="6">
    <source>
        <dbReference type="Proteomes" id="UP000179227"/>
    </source>
</evidence>
<dbReference type="EMBL" id="MFBS01000011">
    <property type="protein sequence ID" value="OGE10306.1"/>
    <property type="molecule type" value="Genomic_DNA"/>
</dbReference>
<sequence length="241" mass="27684">MADLAHETNLPSEPSPVWKERDTLTPDEIKALEGIINVENHAANLAKDIKDGINLPFLATDFYEEAFTPLGHPSRNYRNTNTLVVDGDLEYPSYEEIPALMDDLNREVWVLWKDAAVDSNEVSRIIDLCSKIHEMIYIHPFIDGNGRVTRALVHLALHRFGFRLPHWRYSGRDSYLDAVAAAWHDPKIFKKFLAKAMISNYKEIEARYSADEQLKNDADLDAFNKTRIRLEEYLEGINEAL</sequence>
<feature type="region of interest" description="Disordered" evidence="3">
    <location>
        <begin position="1"/>
        <end position="20"/>
    </location>
</feature>
<dbReference type="AlphaFoldDB" id="A0A1F5I1P4"/>
<dbReference type="InterPro" id="IPR040198">
    <property type="entry name" value="Fido_containing"/>
</dbReference>
<dbReference type="GO" id="GO:0005524">
    <property type="term" value="F:ATP binding"/>
    <property type="evidence" value="ECO:0007669"/>
    <property type="project" value="UniProtKB-KW"/>
</dbReference>
<comment type="caution">
    <text evidence="5">The sequence shown here is derived from an EMBL/GenBank/DDBJ whole genome shotgun (WGS) entry which is preliminary data.</text>
</comment>
<name>A0A1F5I1P4_9BACT</name>
<keyword evidence="2" id="KW-0547">Nucleotide-binding</keyword>
<dbReference type="InterPro" id="IPR036597">
    <property type="entry name" value="Fido-like_dom_sf"/>
</dbReference>
<organism evidence="5 6">
    <name type="scientific">Candidatus Curtissbacteria bacterium RIFCSPLOWO2_01_FULL_42_26</name>
    <dbReference type="NCBI Taxonomy" id="1797729"/>
    <lineage>
        <taxon>Bacteria</taxon>
        <taxon>Candidatus Curtissiibacteriota</taxon>
    </lineage>
</organism>
<dbReference type="InterPro" id="IPR003812">
    <property type="entry name" value="Fido"/>
</dbReference>
<dbReference type="PANTHER" id="PTHR13504">
    <property type="entry name" value="FIDO DOMAIN-CONTAINING PROTEIN DDB_G0283145"/>
    <property type="match status" value="1"/>
</dbReference>
<dbReference type="Pfam" id="PF02661">
    <property type="entry name" value="Fic"/>
    <property type="match status" value="1"/>
</dbReference>
<evidence type="ECO:0000313" key="5">
    <source>
        <dbReference type="EMBL" id="OGE10306.1"/>
    </source>
</evidence>